<sequence length="114" mass="12582">MFSGLVAAGVTPSPFEKADIVTTTTHKSLRGPRGAIIFFRRGYKGSDKYGATLNYDFEDKINWAVFPGLQGGPHENAIAALAVTLKEAMSKEFKEYQEQVKKNARCLGEALKKR</sequence>
<evidence type="ECO:0000256" key="2">
    <source>
        <dbReference type="ARBA" id="ARBA00022898"/>
    </source>
</evidence>
<dbReference type="SUPFAM" id="SSF53383">
    <property type="entry name" value="PLP-dependent transferases"/>
    <property type="match status" value="1"/>
</dbReference>
<evidence type="ECO:0000313" key="4">
    <source>
        <dbReference type="EMBL" id="KAF8817876.1"/>
    </source>
</evidence>
<dbReference type="InterPro" id="IPR019798">
    <property type="entry name" value="Ser_HO-MeTrfase_PLP_BS"/>
</dbReference>
<gene>
    <name evidence="4" type="ORF">IE077_003183</name>
</gene>
<dbReference type="Pfam" id="PF00464">
    <property type="entry name" value="SHMT"/>
    <property type="match status" value="1"/>
</dbReference>
<protein>
    <recommendedName>
        <fullName evidence="3">Serine hydroxymethyltransferase-like domain-containing protein</fullName>
    </recommendedName>
</protein>
<evidence type="ECO:0000256" key="1">
    <source>
        <dbReference type="ARBA" id="ARBA00001933"/>
    </source>
</evidence>
<dbReference type="PANTHER" id="PTHR11680">
    <property type="entry name" value="SERINE HYDROXYMETHYLTRANSFERASE"/>
    <property type="match status" value="1"/>
</dbReference>
<evidence type="ECO:0000259" key="3">
    <source>
        <dbReference type="Pfam" id="PF00464"/>
    </source>
</evidence>
<keyword evidence="2" id="KW-0663">Pyridoxal phosphate</keyword>
<comment type="caution">
    <text evidence="4">The sequence shown here is derived from an EMBL/GenBank/DDBJ whole genome shotgun (WGS) entry which is preliminary data.</text>
</comment>
<dbReference type="InterPro" id="IPR015424">
    <property type="entry name" value="PyrdxlP-dep_Trfase"/>
</dbReference>
<dbReference type="InterPro" id="IPR049943">
    <property type="entry name" value="Ser_HO-MeTrfase-like"/>
</dbReference>
<proteinExistence type="predicted"/>
<dbReference type="InterPro" id="IPR015421">
    <property type="entry name" value="PyrdxlP-dep_Trfase_major"/>
</dbReference>
<dbReference type="Proteomes" id="UP000823046">
    <property type="component" value="Unassembled WGS sequence"/>
</dbReference>
<dbReference type="PROSITE" id="PS00096">
    <property type="entry name" value="SHMT"/>
    <property type="match status" value="1"/>
</dbReference>
<organism evidence="4 5">
    <name type="scientific">Cardiosporidium cionae</name>
    <dbReference type="NCBI Taxonomy" id="476202"/>
    <lineage>
        <taxon>Eukaryota</taxon>
        <taxon>Sar</taxon>
        <taxon>Alveolata</taxon>
        <taxon>Apicomplexa</taxon>
        <taxon>Aconoidasida</taxon>
        <taxon>Nephromycida</taxon>
        <taxon>Cardiosporidium</taxon>
    </lineage>
</organism>
<comment type="cofactor">
    <cofactor evidence="1">
        <name>pyridoxal 5'-phosphate</name>
        <dbReference type="ChEBI" id="CHEBI:597326"/>
    </cofactor>
</comment>
<dbReference type="Gene3D" id="3.40.640.10">
    <property type="entry name" value="Type I PLP-dependent aspartate aminotransferase-like (Major domain)"/>
    <property type="match status" value="1"/>
</dbReference>
<dbReference type="EMBL" id="JADAQX010001291">
    <property type="protein sequence ID" value="KAF8817876.1"/>
    <property type="molecule type" value="Genomic_DNA"/>
</dbReference>
<name>A0ABQ7J434_9APIC</name>
<keyword evidence="5" id="KW-1185">Reference proteome</keyword>
<reference evidence="4 5" key="1">
    <citation type="journal article" date="2020" name="bioRxiv">
        <title>Metabolic contributions of an alphaproteobacterial endosymbiont in the apicomplexan Cardiosporidium cionae.</title>
        <authorList>
            <person name="Hunter E.S."/>
            <person name="Paight C.J."/>
            <person name="Lane C.E."/>
        </authorList>
    </citation>
    <scope>NUCLEOTIDE SEQUENCE [LARGE SCALE GENOMIC DNA]</scope>
    <source>
        <strain evidence="4">ESH_2018</strain>
    </source>
</reference>
<dbReference type="InterPro" id="IPR039429">
    <property type="entry name" value="SHMT-like_dom"/>
</dbReference>
<accession>A0ABQ7J434</accession>
<feature type="domain" description="Serine hydroxymethyltransferase-like" evidence="3">
    <location>
        <begin position="2"/>
        <end position="113"/>
    </location>
</feature>
<evidence type="ECO:0000313" key="5">
    <source>
        <dbReference type="Proteomes" id="UP000823046"/>
    </source>
</evidence>
<dbReference type="PANTHER" id="PTHR11680:SF35">
    <property type="entry name" value="SERINE HYDROXYMETHYLTRANSFERASE 1"/>
    <property type="match status" value="1"/>
</dbReference>